<accession>A0ABT8N100</accession>
<comment type="caution">
    <text evidence="1">The sequence shown here is derived from an EMBL/GenBank/DDBJ whole genome shotgun (WGS) entry which is preliminary data.</text>
</comment>
<dbReference type="EMBL" id="JAUJWV010000001">
    <property type="protein sequence ID" value="MDN7241574.1"/>
    <property type="molecule type" value="Genomic_DNA"/>
</dbReference>
<dbReference type="RefSeq" id="WP_301723164.1">
    <property type="nucleotide sequence ID" value="NZ_JAUJWV010000001.1"/>
</dbReference>
<keyword evidence="2" id="KW-1185">Reference proteome</keyword>
<reference evidence="1 2" key="1">
    <citation type="submission" date="2023-06" db="EMBL/GenBank/DDBJ databases">
        <title>Novel species in genus Planococcus.</title>
        <authorList>
            <person name="Ning S."/>
        </authorList>
    </citation>
    <scope>NUCLEOTIDE SEQUENCE [LARGE SCALE GENOMIC DNA]</scope>
    <source>
        <strain evidence="1 2">N028</strain>
    </source>
</reference>
<proteinExistence type="predicted"/>
<protein>
    <submittedName>
        <fullName evidence="1">Uncharacterized protein</fullName>
    </submittedName>
</protein>
<dbReference type="Proteomes" id="UP001172055">
    <property type="component" value="Unassembled WGS sequence"/>
</dbReference>
<organism evidence="1 2">
    <name type="scientific">Planococcus shixiaomingii</name>
    <dbReference type="NCBI Taxonomy" id="3058393"/>
    <lineage>
        <taxon>Bacteria</taxon>
        <taxon>Bacillati</taxon>
        <taxon>Bacillota</taxon>
        <taxon>Bacilli</taxon>
        <taxon>Bacillales</taxon>
        <taxon>Caryophanaceae</taxon>
        <taxon>Planococcus</taxon>
    </lineage>
</organism>
<evidence type="ECO:0000313" key="2">
    <source>
        <dbReference type="Proteomes" id="UP001172055"/>
    </source>
</evidence>
<evidence type="ECO:0000313" key="1">
    <source>
        <dbReference type="EMBL" id="MDN7241574.1"/>
    </source>
</evidence>
<gene>
    <name evidence="1" type="ORF">QWY14_07205</name>
</gene>
<sequence>MKHLAKAGILVIVLFLSVFAGISSMQVSGATKAASQLVSSDVSTHAKKTDPYAFFMADGTKAHFKGVGNEYAELTIRTKYLKGNHVALYEDNGGTVVLRVYRLSKDRIELVKQEAEFYKEYKPTLKQLKALKPISTYLKFPLKKGDVISGRKVVSIDATVSTPYKKFRNAIVLEQKYKDGGISKTYFVEGFGEVKREFILKQGKDTYKVTSSLESIK</sequence>
<name>A0ABT8N100_9BACL</name>